<evidence type="ECO:0000313" key="3">
    <source>
        <dbReference type="Proteomes" id="UP000294134"/>
    </source>
</evidence>
<dbReference type="PROSITE" id="PS00383">
    <property type="entry name" value="TYR_PHOSPHATASE_1"/>
    <property type="match status" value="1"/>
</dbReference>
<dbReference type="InterPro" id="IPR029021">
    <property type="entry name" value="Prot-tyrosine_phosphatase-like"/>
</dbReference>
<proteinExistence type="predicted"/>
<dbReference type="PROSITE" id="PS50056">
    <property type="entry name" value="TYR_PHOSPHATASE_2"/>
    <property type="match status" value="1"/>
</dbReference>
<organism evidence="2 3">
    <name type="scientific">Pseudomonas phage Psa21</name>
    <dbReference type="NCBI Taxonomy" id="2530023"/>
    <lineage>
        <taxon>Viruses</taxon>
        <taxon>Duplodnaviria</taxon>
        <taxon>Heunggongvirae</taxon>
        <taxon>Uroviricota</taxon>
        <taxon>Caudoviricetes</taxon>
        <taxon>Chimalliviridae</taxon>
        <taxon>Tepukevirus</taxon>
        <taxon>Tepukevirus Psa21</taxon>
    </lineage>
</organism>
<reference evidence="2 3" key="1">
    <citation type="submission" date="2019-02" db="EMBL/GenBank/DDBJ databases">
        <authorList>
            <person name="Frampton R.A."/>
            <person name="Wojtus J.K."/>
            <person name="Fineran P.C."/>
            <person name="Hendrickson H.L."/>
        </authorList>
    </citation>
    <scope>NUCLEOTIDE SEQUENCE [LARGE SCALE GENOMIC DNA]</scope>
</reference>
<accession>A0A481W477</accession>
<dbReference type="InterPro" id="IPR000387">
    <property type="entry name" value="Tyr_Pase_dom"/>
</dbReference>
<gene>
    <name evidence="2" type="ORF">PSA21_29</name>
</gene>
<dbReference type="EMBL" id="MK552327">
    <property type="protein sequence ID" value="QBJ02559.1"/>
    <property type="molecule type" value="Genomic_DNA"/>
</dbReference>
<dbReference type="Proteomes" id="UP000294134">
    <property type="component" value="Segment"/>
</dbReference>
<sequence length="239" mass="27112">MSISTFVIPKTMADDWIKKRNIVTLQEVNTGKCEDFATDFVDLFPEGEIVGTDNFADWHHGAWPGGHCWIMFKGKHFDSEALDGVDCWKDLPFFKRALKNMRTVTWLSKLWVGVIEKPSVIISIGDPGEDLPPFACSHIDVLRIEVDDVDQDLGPEYTLFDWHHARKIIQFADKYKDDDIIVHCAAGVSRSAAVALFLSSSSKRLLDVSKPCSGDYSGYNRWIKRQLEITEIDLKMSKA</sequence>
<dbReference type="InterPro" id="IPR016130">
    <property type="entry name" value="Tyr_Pase_AS"/>
</dbReference>
<dbReference type="SUPFAM" id="SSF52799">
    <property type="entry name" value="(Phosphotyrosine protein) phosphatases II"/>
    <property type="match status" value="1"/>
</dbReference>
<name>A0A481W477_9CAUD</name>
<dbReference type="Gene3D" id="3.90.190.10">
    <property type="entry name" value="Protein tyrosine phosphatase superfamily"/>
    <property type="match status" value="1"/>
</dbReference>
<keyword evidence="3" id="KW-1185">Reference proteome</keyword>
<evidence type="ECO:0000313" key="2">
    <source>
        <dbReference type="EMBL" id="QBJ02559.1"/>
    </source>
</evidence>
<protein>
    <submittedName>
        <fullName evidence="2">Putative dual-specificity phosphatase</fullName>
    </submittedName>
</protein>
<evidence type="ECO:0000259" key="1">
    <source>
        <dbReference type="PROSITE" id="PS50056"/>
    </source>
</evidence>
<feature type="domain" description="Tyrosine specific protein phosphatases" evidence="1">
    <location>
        <begin position="166"/>
        <end position="196"/>
    </location>
</feature>